<comment type="cofactor">
    <cofactor evidence="1">
        <name>FAD</name>
        <dbReference type="ChEBI" id="CHEBI:57692"/>
    </cofactor>
</comment>
<dbReference type="PANTHER" id="PTHR43400:SF10">
    <property type="entry name" value="3-OXOSTEROID 1-DEHYDROGENASE"/>
    <property type="match status" value="1"/>
</dbReference>
<sequence length="563" mass="60550">MASYTPGTYTGKGYGVRGKVILEVTFSEDRITDIKIVKHKEIYGQAYGLESSPFEYYIPKIIEHQSLAVPMVVGAEVVCGAIVHAVASCVEQAGGDADALKKVPVPVPAKKPDRTIDADVVVFGSGLAGLSAAVEAADCGVKVVLVEKQGIVGGSSAISGGKLIAADTRMQREQGIYDSPQELFGFLKNAAGGFLDDPKINYFCYHANENLEWLIKMGHEVQDLEAPHGSQLPWRIHNCIGGEGQTMGWGGSFIVPLNNRFHELGGTTLLNTALSELIREDGRVVGAKAVDTQDGSTVTFHASQGVILGTGGYAANRELVESKFPWMKDYYYNCPDSSQGDGIWAAEAIGARNYQHPYLQTMLLHDRSGAGVNEESGLIVTRSGKRFCNEYQFHSLVGAELARTGSAGAWYITCGDEPFQLLNYALTLPDTPKAGSIKELAGKMGVDPEVLENTVNRYNELCRAGFDEDFEKPAGQMHELKGPDYYAVFLKPATSITFGGLQIDITGRVLDQEGRIIPGLFASGEVANTGNFGHGVPACGYSLGHALCFGRIAARTACQREML</sequence>
<evidence type="ECO:0000313" key="6">
    <source>
        <dbReference type="EMBL" id="MSS39238.1"/>
    </source>
</evidence>
<dbReference type="Proteomes" id="UP000462363">
    <property type="component" value="Unassembled WGS sequence"/>
</dbReference>
<evidence type="ECO:0000259" key="5">
    <source>
        <dbReference type="Pfam" id="PF00890"/>
    </source>
</evidence>
<keyword evidence="2" id="KW-0285">Flavoprotein</keyword>
<dbReference type="InterPro" id="IPR027477">
    <property type="entry name" value="Succ_DH/fumarate_Rdtase_cat_sf"/>
</dbReference>
<evidence type="ECO:0000256" key="2">
    <source>
        <dbReference type="ARBA" id="ARBA00022630"/>
    </source>
</evidence>
<dbReference type="GO" id="GO:0008202">
    <property type="term" value="P:steroid metabolic process"/>
    <property type="evidence" value="ECO:0007669"/>
    <property type="project" value="UniProtKB-ARBA"/>
</dbReference>
<accession>A0A844F1J0</accession>
<gene>
    <name evidence="6" type="ORF">FYJ37_02415</name>
</gene>
<dbReference type="AlphaFoldDB" id="A0A844F1J0"/>
<organism evidence="6 7">
    <name type="scientific">Clostridium scindens (strain JCM 10418 / VPI 12708)</name>
    <dbReference type="NCBI Taxonomy" id="29347"/>
    <lineage>
        <taxon>Bacteria</taxon>
        <taxon>Bacillati</taxon>
        <taxon>Bacillota</taxon>
        <taxon>Clostridia</taxon>
        <taxon>Lachnospirales</taxon>
        <taxon>Lachnospiraceae</taxon>
    </lineage>
</organism>
<comment type="caution">
    <text evidence="6">The sequence shown here is derived from an EMBL/GenBank/DDBJ whole genome shotgun (WGS) entry which is preliminary data.</text>
</comment>
<dbReference type="SUPFAM" id="SSF56425">
    <property type="entry name" value="Succinate dehydrogenase/fumarate reductase flavoprotein, catalytic domain"/>
    <property type="match status" value="1"/>
</dbReference>
<dbReference type="Gene3D" id="3.50.50.60">
    <property type="entry name" value="FAD/NAD(P)-binding domain"/>
    <property type="match status" value="1"/>
</dbReference>
<keyword evidence="4" id="KW-0560">Oxidoreductase</keyword>
<dbReference type="Gene3D" id="3.90.700.10">
    <property type="entry name" value="Succinate dehydrogenase/fumarate reductase flavoprotein, catalytic domain"/>
    <property type="match status" value="1"/>
</dbReference>
<dbReference type="InterPro" id="IPR036188">
    <property type="entry name" value="FAD/NAD-bd_sf"/>
</dbReference>
<dbReference type="InterPro" id="IPR003953">
    <property type="entry name" value="FAD-dep_OxRdtase_2_FAD-bd"/>
</dbReference>
<evidence type="ECO:0000256" key="3">
    <source>
        <dbReference type="ARBA" id="ARBA00022827"/>
    </source>
</evidence>
<evidence type="ECO:0000256" key="4">
    <source>
        <dbReference type="ARBA" id="ARBA00023002"/>
    </source>
</evidence>
<dbReference type="RefSeq" id="WP_154322777.1">
    <property type="nucleotide sequence ID" value="NZ_CP045695.1"/>
</dbReference>
<dbReference type="PANTHER" id="PTHR43400">
    <property type="entry name" value="FUMARATE REDUCTASE"/>
    <property type="match status" value="1"/>
</dbReference>
<proteinExistence type="predicted"/>
<keyword evidence="3" id="KW-0274">FAD</keyword>
<dbReference type="SUPFAM" id="SSF51905">
    <property type="entry name" value="FAD/NAD(P)-binding domain"/>
    <property type="match status" value="1"/>
</dbReference>
<dbReference type="InterPro" id="IPR050315">
    <property type="entry name" value="FAD-oxidoreductase_2"/>
</dbReference>
<reference evidence="6 7" key="1">
    <citation type="submission" date="2019-08" db="EMBL/GenBank/DDBJ databases">
        <title>In-depth cultivation of the pig gut microbiome towards novel bacterial diversity and tailored functional studies.</title>
        <authorList>
            <person name="Wylensek D."/>
            <person name="Hitch T.C.A."/>
            <person name="Clavel T."/>
        </authorList>
    </citation>
    <scope>NUCLEOTIDE SEQUENCE [LARGE SCALE GENOMIC DNA]</scope>
    <source>
        <strain evidence="6 7">BL-389-WT-3D</strain>
    </source>
</reference>
<feature type="domain" description="FAD-dependent oxidoreductase 2 FAD-binding" evidence="5">
    <location>
        <begin position="119"/>
        <end position="543"/>
    </location>
</feature>
<dbReference type="Gene3D" id="3.90.1010.20">
    <property type="match status" value="1"/>
</dbReference>
<dbReference type="EMBL" id="VUMB01000004">
    <property type="protein sequence ID" value="MSS39238.1"/>
    <property type="molecule type" value="Genomic_DNA"/>
</dbReference>
<dbReference type="GO" id="GO:0033765">
    <property type="term" value="F:steroid dehydrogenase activity, acting on the CH-CH group of donors"/>
    <property type="evidence" value="ECO:0007669"/>
    <property type="project" value="UniProtKB-ARBA"/>
</dbReference>
<dbReference type="Pfam" id="PF00890">
    <property type="entry name" value="FAD_binding_2"/>
    <property type="match status" value="1"/>
</dbReference>
<evidence type="ECO:0000256" key="1">
    <source>
        <dbReference type="ARBA" id="ARBA00001974"/>
    </source>
</evidence>
<evidence type="ECO:0000313" key="7">
    <source>
        <dbReference type="Proteomes" id="UP000462363"/>
    </source>
</evidence>
<name>A0A844F1J0_CLOSV</name>
<protein>
    <submittedName>
        <fullName evidence="6">FAD-dependent oxidoreductase</fullName>
    </submittedName>
</protein>